<dbReference type="PANTHER" id="PTHR33387:SF3">
    <property type="entry name" value="DUF985 DOMAIN-CONTAINING PROTEIN"/>
    <property type="match status" value="1"/>
</dbReference>
<sequence length="164" mass="19200">MCMNKQDYISALELEPHQEGGWYRQVYTSGMKFLDSISQDQRYYYTSIYFLLDDKNCSHFHRLNHDEIWYFHDGSPVTIHCIAPEGNYYQVKLGKDIKNGEQFQFAVPKNTIFASEVSMHDAFGLVSCVVSPGFDYRDFELLKKATLLHLYPNYSEVIKRLAID</sequence>
<dbReference type="Gene3D" id="2.60.120.10">
    <property type="entry name" value="Jelly Rolls"/>
    <property type="match status" value="1"/>
</dbReference>
<reference evidence="1 2" key="1">
    <citation type="submission" date="2018-07" db="EMBL/GenBank/DDBJ databases">
        <title>Genome sequences of six Lactobacillus spp. isolated from bumble bee guts.</title>
        <authorList>
            <person name="Motta E.V.S."/>
            <person name="Moran N.A."/>
        </authorList>
    </citation>
    <scope>NUCLEOTIDE SEQUENCE [LARGE SCALE GENOMIC DNA]</scope>
    <source>
        <strain evidence="1 2">BI-1.1</strain>
    </source>
</reference>
<dbReference type="AlphaFoldDB" id="A0A347SSW4"/>
<dbReference type="PANTHER" id="PTHR33387">
    <property type="entry name" value="RMLC-LIKE JELLY ROLL FOLD PROTEIN"/>
    <property type="match status" value="1"/>
</dbReference>
<dbReference type="Proteomes" id="UP000284109">
    <property type="component" value="Unassembled WGS sequence"/>
</dbReference>
<dbReference type="KEGG" id="lbm:DS830_06375"/>
<dbReference type="InterPro" id="IPR011051">
    <property type="entry name" value="RmlC_Cupin_sf"/>
</dbReference>
<dbReference type="InterPro" id="IPR009327">
    <property type="entry name" value="Cupin_DUF985"/>
</dbReference>
<dbReference type="CDD" id="cd06121">
    <property type="entry name" value="cupin_YML079wp"/>
    <property type="match status" value="1"/>
</dbReference>
<dbReference type="Pfam" id="PF06172">
    <property type="entry name" value="Cupin_5"/>
    <property type="match status" value="1"/>
</dbReference>
<dbReference type="SUPFAM" id="SSF51182">
    <property type="entry name" value="RmlC-like cupins"/>
    <property type="match status" value="1"/>
</dbReference>
<dbReference type="InterPro" id="IPR014710">
    <property type="entry name" value="RmlC-like_jellyroll"/>
</dbReference>
<organism evidence="1 2">
    <name type="scientific">Bombilactobacillus bombi</name>
    <dbReference type="NCBI Taxonomy" id="1303590"/>
    <lineage>
        <taxon>Bacteria</taxon>
        <taxon>Bacillati</taxon>
        <taxon>Bacillota</taxon>
        <taxon>Bacilli</taxon>
        <taxon>Lactobacillales</taxon>
        <taxon>Lactobacillaceae</taxon>
        <taxon>Bombilactobacillus</taxon>
    </lineage>
</organism>
<evidence type="ECO:0000313" key="1">
    <source>
        <dbReference type="EMBL" id="RHW51144.1"/>
    </source>
</evidence>
<dbReference type="InterPro" id="IPR039935">
    <property type="entry name" value="YML079W-like"/>
</dbReference>
<dbReference type="OrthoDB" id="9798288at2"/>
<keyword evidence="2" id="KW-1185">Reference proteome</keyword>
<protein>
    <submittedName>
        <fullName evidence="1">Cupin</fullName>
    </submittedName>
</protein>
<dbReference type="EMBL" id="QOCR01000002">
    <property type="protein sequence ID" value="RHW51144.1"/>
    <property type="molecule type" value="Genomic_DNA"/>
</dbReference>
<gene>
    <name evidence="1" type="ORF">DS831_03725</name>
</gene>
<accession>A0A347SSW4</accession>
<name>A0A347SSW4_9LACO</name>
<evidence type="ECO:0000313" key="2">
    <source>
        <dbReference type="Proteomes" id="UP000284109"/>
    </source>
</evidence>
<comment type="caution">
    <text evidence="1">The sequence shown here is derived from an EMBL/GenBank/DDBJ whole genome shotgun (WGS) entry which is preliminary data.</text>
</comment>
<proteinExistence type="predicted"/>